<dbReference type="Proteomes" id="UP001291687">
    <property type="component" value="Unassembled WGS sequence"/>
</dbReference>
<protein>
    <submittedName>
        <fullName evidence="2">DUF1207 domain-containing protein</fullName>
    </submittedName>
</protein>
<evidence type="ECO:0000313" key="2">
    <source>
        <dbReference type="EMBL" id="MEA0970221.1"/>
    </source>
</evidence>
<dbReference type="EMBL" id="JARJFB010000006">
    <property type="protein sequence ID" value="MEA0970221.1"/>
    <property type="molecule type" value="Genomic_DNA"/>
</dbReference>
<reference evidence="2 3" key="1">
    <citation type="submission" date="2023-03" db="EMBL/GenBank/DDBJ databases">
        <title>Host association and intracellularity evolved multiple times independently in the Rickettsiales.</title>
        <authorList>
            <person name="Castelli M."/>
            <person name="Nardi T."/>
            <person name="Gammuto L."/>
            <person name="Bellinzona G."/>
            <person name="Sabaneyeva E."/>
            <person name="Potekhin A."/>
            <person name="Serra V."/>
            <person name="Petroni G."/>
            <person name="Sassera D."/>
        </authorList>
    </citation>
    <scope>NUCLEOTIDE SEQUENCE [LARGE SCALE GENOMIC DNA]</scope>
    <source>
        <strain evidence="2 3">Sr 2-6</strain>
    </source>
</reference>
<accession>A0ABU5NAQ6</accession>
<evidence type="ECO:0000313" key="3">
    <source>
        <dbReference type="Proteomes" id="UP001291687"/>
    </source>
</evidence>
<dbReference type="RefSeq" id="WP_322776125.1">
    <property type="nucleotide sequence ID" value="NZ_JARJFB010000006.1"/>
</dbReference>
<evidence type="ECO:0000256" key="1">
    <source>
        <dbReference type="SAM" id="SignalP"/>
    </source>
</evidence>
<comment type="caution">
    <text evidence="2">The sequence shown here is derived from an EMBL/GenBank/DDBJ whole genome shotgun (WGS) entry which is preliminary data.</text>
</comment>
<dbReference type="InterPro" id="IPR009599">
    <property type="entry name" value="DUF1207"/>
</dbReference>
<keyword evidence="3" id="KW-1185">Reference proteome</keyword>
<gene>
    <name evidence="2" type="ORF">Megvenef_00173</name>
</gene>
<dbReference type="Pfam" id="PF06727">
    <property type="entry name" value="DUF1207"/>
    <property type="match status" value="1"/>
</dbReference>
<proteinExistence type="predicted"/>
<keyword evidence="1" id="KW-0732">Signal</keyword>
<feature type="signal peptide" evidence="1">
    <location>
        <begin position="1"/>
        <end position="22"/>
    </location>
</feature>
<sequence>MKKFFVVILLAVINCYALGSKASSSDDYLSGYIQSTFIHIYYLPSDSVIVKNGIVYINEDKLGHYNGEQILQKVRQSTVGLQTHIKDIKLVKGNSSEDLPLTKKKTIKESVFTQKATSQTPVTDGLMPNHSLFQPLIADPKWPRFTLAYQYDLKRSVLRRHAFAPNFGASFSLYRIADIEKDQEWELSMQAGLFGLMDIGRTPSALINADYFVGVPISYRTGAFTALLRPYHISTHLGDEFMLTPEGKAIQRINLSYEGIDLILSYNINSFRVYGGGGYLVHKEPSYIKPLKIQIGTEYYSDYTFMEGRLRPVSGIDIKADQNGSWFPGVSVKTGVQIENSALISNKMQVMLEFYSGRSMHGQFYRDKIQTVGIALHAFL</sequence>
<organism evidence="2 3">
    <name type="scientific">Candidatus Megaera venefica</name>
    <dbReference type="NCBI Taxonomy" id="2055910"/>
    <lineage>
        <taxon>Bacteria</taxon>
        <taxon>Pseudomonadati</taxon>
        <taxon>Pseudomonadota</taxon>
        <taxon>Alphaproteobacteria</taxon>
        <taxon>Rickettsiales</taxon>
        <taxon>Rickettsiaceae</taxon>
        <taxon>Candidatus Megaera</taxon>
    </lineage>
</organism>
<feature type="chain" id="PRO_5045765115" evidence="1">
    <location>
        <begin position="23"/>
        <end position="380"/>
    </location>
</feature>
<name>A0ABU5NAQ6_9RICK</name>